<dbReference type="EMBL" id="NNRM01000044">
    <property type="protein sequence ID" value="OYR22401.1"/>
    <property type="molecule type" value="Genomic_DNA"/>
</dbReference>
<name>A0A1A9FSR7_9HYPH</name>
<accession>A0A1A9FSR7</accession>
<evidence type="ECO:0000313" key="2">
    <source>
        <dbReference type="Proteomes" id="UP000216188"/>
    </source>
</evidence>
<dbReference type="OrthoDB" id="9807577at2"/>
<reference evidence="1 2" key="1">
    <citation type="submission" date="2017-07" db="EMBL/GenBank/DDBJ databases">
        <title>Phylogenetic study on the rhizospheric bacterium Ochrobactrum sp. A44.</title>
        <authorList>
            <person name="Krzyzanowska D.M."/>
            <person name="Ossowicki A."/>
            <person name="Rajewska M."/>
            <person name="Maciag T."/>
            <person name="Kaczynski Z."/>
            <person name="Czerwicka M."/>
            <person name="Jafra S."/>
        </authorList>
    </citation>
    <scope>NUCLEOTIDE SEQUENCE [LARGE SCALE GENOMIC DNA]</scope>
    <source>
        <strain evidence="1 2">CCUG 30717</strain>
    </source>
</reference>
<dbReference type="KEGG" id="ops:A8A54_20070"/>
<gene>
    <name evidence="1" type="ORF">CEV34_4233</name>
</gene>
<keyword evidence="2" id="KW-1185">Reference proteome</keyword>
<evidence type="ECO:0008006" key="3">
    <source>
        <dbReference type="Google" id="ProtNLM"/>
    </source>
</evidence>
<dbReference type="RefSeq" id="WP_007880669.1">
    <property type="nucleotide sequence ID" value="NZ_CAXURC020000003.1"/>
</dbReference>
<dbReference type="Pfam" id="PF07799">
    <property type="entry name" value="DUF1643"/>
    <property type="match status" value="1"/>
</dbReference>
<dbReference type="GeneID" id="93112012"/>
<dbReference type="STRING" id="419475.A8A54_20070"/>
<dbReference type="Proteomes" id="UP000216188">
    <property type="component" value="Unassembled WGS sequence"/>
</dbReference>
<dbReference type="AlphaFoldDB" id="A0A1A9FSR7"/>
<evidence type="ECO:0000313" key="1">
    <source>
        <dbReference type="EMBL" id="OYR22401.1"/>
    </source>
</evidence>
<sequence length="180" mass="20287">MSHQLHDPGGKVRLKVKSEIRSDAIFSPCGRYRRLLKREWDGAEKQGYVLWIGMNPSTADFNVDDPTVFKEQKFTRRWGYGRFVKCNVMDYRATNPKMLLKDDVIPCTAENLQTIVEQALGAQIVVMAYGSLHKKLAHHGQAVTDALRAAGVKLKALKITNNGSPGHPLYLKDTSELIDY</sequence>
<dbReference type="InterPro" id="IPR012441">
    <property type="entry name" value="DUF1643"/>
</dbReference>
<comment type="caution">
    <text evidence="1">The sequence shown here is derived from an EMBL/GenBank/DDBJ whole genome shotgun (WGS) entry which is preliminary data.</text>
</comment>
<organism evidence="1 2">
    <name type="scientific">Brucella pseudogrignonensis</name>
    <dbReference type="NCBI Taxonomy" id="419475"/>
    <lineage>
        <taxon>Bacteria</taxon>
        <taxon>Pseudomonadati</taxon>
        <taxon>Pseudomonadota</taxon>
        <taxon>Alphaproteobacteria</taxon>
        <taxon>Hyphomicrobiales</taxon>
        <taxon>Brucellaceae</taxon>
        <taxon>Brucella/Ochrobactrum group</taxon>
        <taxon>Brucella</taxon>
    </lineage>
</organism>
<proteinExistence type="predicted"/>
<protein>
    <recommendedName>
        <fullName evidence="3">DUF1643 domain-containing protein</fullName>
    </recommendedName>
</protein>